<keyword evidence="2" id="KW-1185">Reference proteome</keyword>
<evidence type="ECO:0008006" key="3">
    <source>
        <dbReference type="Google" id="ProtNLM"/>
    </source>
</evidence>
<evidence type="ECO:0000313" key="2">
    <source>
        <dbReference type="Proteomes" id="UP000242474"/>
    </source>
</evidence>
<dbReference type="EMBL" id="KZ303494">
    <property type="protein sequence ID" value="PIA17447.1"/>
    <property type="molecule type" value="Genomic_DNA"/>
</dbReference>
<organism evidence="1 2">
    <name type="scientific">Coemansia reversa (strain ATCC 12441 / NRRL 1564)</name>
    <dbReference type="NCBI Taxonomy" id="763665"/>
    <lineage>
        <taxon>Eukaryota</taxon>
        <taxon>Fungi</taxon>
        <taxon>Fungi incertae sedis</taxon>
        <taxon>Zoopagomycota</taxon>
        <taxon>Kickxellomycotina</taxon>
        <taxon>Kickxellomycetes</taxon>
        <taxon>Kickxellales</taxon>
        <taxon>Kickxellaceae</taxon>
        <taxon>Coemansia</taxon>
    </lineage>
</organism>
<gene>
    <name evidence="1" type="ORF">COEREDRAFT_80458</name>
</gene>
<accession>A0A2G5BFE3</accession>
<dbReference type="Pfam" id="PF16093">
    <property type="entry name" value="PAC4"/>
    <property type="match status" value="1"/>
</dbReference>
<dbReference type="OrthoDB" id="368507at2759"/>
<sequence>MATVIPAQPRFSTHKALYAVDPLSSETTKLSADDGWTAPDESSLVSILVLSHSGNPEATEKRGMVMVWAQLSQPQTRSTGAMSNLVLAMPPATVRRSSATQLLGSNVDDPTQDIARRLSSRFKRPIYLSLNNIGTSRLSAGASGSMMSMVAASHTEELPALEKCLVDELKCVFSV</sequence>
<protein>
    <recommendedName>
        <fullName evidence="3">Proteasome assembly chaperone 3</fullName>
    </recommendedName>
</protein>
<evidence type="ECO:0000313" key="1">
    <source>
        <dbReference type="EMBL" id="PIA17447.1"/>
    </source>
</evidence>
<dbReference type="InterPro" id="IPR032157">
    <property type="entry name" value="PAC4"/>
</dbReference>
<dbReference type="Proteomes" id="UP000242474">
    <property type="component" value="Unassembled WGS sequence"/>
</dbReference>
<dbReference type="GO" id="GO:0043248">
    <property type="term" value="P:proteasome assembly"/>
    <property type="evidence" value="ECO:0007669"/>
    <property type="project" value="InterPro"/>
</dbReference>
<dbReference type="AlphaFoldDB" id="A0A2G5BFE3"/>
<proteinExistence type="predicted"/>
<name>A0A2G5BFE3_COERN</name>
<reference evidence="1 2" key="1">
    <citation type="journal article" date="2015" name="Genome Biol. Evol.">
        <title>Phylogenomic analyses indicate that early fungi evolved digesting cell walls of algal ancestors of land plants.</title>
        <authorList>
            <person name="Chang Y."/>
            <person name="Wang S."/>
            <person name="Sekimoto S."/>
            <person name="Aerts A.L."/>
            <person name="Choi C."/>
            <person name="Clum A."/>
            <person name="LaButti K.M."/>
            <person name="Lindquist E.A."/>
            <person name="Yee Ngan C."/>
            <person name="Ohm R.A."/>
            <person name="Salamov A.A."/>
            <person name="Grigoriev I.V."/>
            <person name="Spatafora J.W."/>
            <person name="Berbee M.L."/>
        </authorList>
    </citation>
    <scope>NUCLEOTIDE SEQUENCE [LARGE SCALE GENOMIC DNA]</scope>
    <source>
        <strain evidence="1 2">NRRL 1564</strain>
    </source>
</reference>